<keyword evidence="1" id="KW-0175">Coiled coil</keyword>
<dbReference type="CDD" id="cd00338">
    <property type="entry name" value="Ser_Recombinase"/>
    <property type="match status" value="1"/>
</dbReference>
<evidence type="ECO:0000259" key="3">
    <source>
        <dbReference type="PROSITE" id="PS51737"/>
    </source>
</evidence>
<dbReference type="InterPro" id="IPR011109">
    <property type="entry name" value="DNA_bind_recombinase_dom"/>
</dbReference>
<dbReference type="GO" id="GO:0000150">
    <property type="term" value="F:DNA strand exchange activity"/>
    <property type="evidence" value="ECO:0007669"/>
    <property type="project" value="InterPro"/>
</dbReference>
<protein>
    <submittedName>
        <fullName evidence="4">Recombinase family protein</fullName>
    </submittedName>
</protein>
<dbReference type="InterPro" id="IPR025827">
    <property type="entry name" value="Zn_ribbon_recom_dom"/>
</dbReference>
<dbReference type="Proteomes" id="UP001198962">
    <property type="component" value="Unassembled WGS sequence"/>
</dbReference>
<dbReference type="RefSeq" id="WP_308451494.1">
    <property type="nucleotide sequence ID" value="NZ_JAJEPU010000025.1"/>
</dbReference>
<dbReference type="PANTHER" id="PTHR30461">
    <property type="entry name" value="DNA-INVERTASE FROM LAMBDOID PROPHAGE"/>
    <property type="match status" value="1"/>
</dbReference>
<proteinExistence type="predicted"/>
<evidence type="ECO:0000259" key="2">
    <source>
        <dbReference type="PROSITE" id="PS51736"/>
    </source>
</evidence>
<organism evidence="4 5">
    <name type="scientific">Brotaphodocola catenula</name>
    <dbReference type="NCBI Taxonomy" id="2885361"/>
    <lineage>
        <taxon>Bacteria</taxon>
        <taxon>Bacillati</taxon>
        <taxon>Bacillota</taxon>
        <taxon>Clostridia</taxon>
        <taxon>Lachnospirales</taxon>
        <taxon>Lachnospiraceae</taxon>
        <taxon>Brotaphodocola</taxon>
    </lineage>
</organism>
<gene>
    <name evidence="4" type="ORF">LKD32_09310</name>
</gene>
<dbReference type="InterPro" id="IPR050639">
    <property type="entry name" value="SSR_resolvase"/>
</dbReference>
<dbReference type="PANTHER" id="PTHR30461:SF23">
    <property type="entry name" value="DNA RECOMBINASE-RELATED"/>
    <property type="match status" value="1"/>
</dbReference>
<dbReference type="Pfam" id="PF07508">
    <property type="entry name" value="Recombinase"/>
    <property type="match status" value="1"/>
</dbReference>
<dbReference type="InterPro" id="IPR036162">
    <property type="entry name" value="Resolvase-like_N_sf"/>
</dbReference>
<dbReference type="SUPFAM" id="SSF53041">
    <property type="entry name" value="Resolvase-like"/>
    <property type="match status" value="1"/>
</dbReference>
<name>A0AAE3AS98_9FIRM</name>
<feature type="domain" description="Recombinase" evidence="3">
    <location>
        <begin position="163"/>
        <end position="294"/>
    </location>
</feature>
<evidence type="ECO:0000313" key="5">
    <source>
        <dbReference type="Proteomes" id="UP001198962"/>
    </source>
</evidence>
<feature type="domain" description="Resolvase/invertase-type recombinase catalytic" evidence="2">
    <location>
        <begin position="7"/>
        <end position="155"/>
    </location>
</feature>
<dbReference type="SMART" id="SM00857">
    <property type="entry name" value="Resolvase"/>
    <property type="match status" value="1"/>
</dbReference>
<dbReference type="Gene3D" id="3.90.1750.20">
    <property type="entry name" value="Putative Large Serine Recombinase, Chain B, Domain 2"/>
    <property type="match status" value="1"/>
</dbReference>
<feature type="coiled-coil region" evidence="1">
    <location>
        <begin position="402"/>
        <end position="478"/>
    </location>
</feature>
<dbReference type="Pfam" id="PF00239">
    <property type="entry name" value="Resolvase"/>
    <property type="match status" value="1"/>
</dbReference>
<dbReference type="Pfam" id="PF13408">
    <property type="entry name" value="Zn_ribbon_recom"/>
    <property type="match status" value="1"/>
</dbReference>
<reference evidence="4" key="1">
    <citation type="submission" date="2021-10" db="EMBL/GenBank/DDBJ databases">
        <title>Anaerobic single-cell dispensing facilitates the cultivation of human gut bacteria.</title>
        <authorList>
            <person name="Afrizal A."/>
        </authorList>
    </citation>
    <scope>NUCLEOTIDE SEQUENCE</scope>
    <source>
        <strain evidence="4">CLA-AA-H274</strain>
    </source>
</reference>
<keyword evidence="5" id="KW-1185">Reference proteome</keyword>
<dbReference type="InterPro" id="IPR006119">
    <property type="entry name" value="Resolv_N"/>
</dbReference>
<evidence type="ECO:0000313" key="4">
    <source>
        <dbReference type="EMBL" id="MCC2165067.1"/>
    </source>
</evidence>
<dbReference type="PROSITE" id="PS51737">
    <property type="entry name" value="RECOMBINASE_DNA_BIND"/>
    <property type="match status" value="1"/>
</dbReference>
<dbReference type="EMBL" id="JAJEPU010000025">
    <property type="protein sequence ID" value="MCC2165067.1"/>
    <property type="molecule type" value="Genomic_DNA"/>
</dbReference>
<dbReference type="GO" id="GO:0003677">
    <property type="term" value="F:DNA binding"/>
    <property type="evidence" value="ECO:0007669"/>
    <property type="project" value="InterPro"/>
</dbReference>
<dbReference type="PROSITE" id="PS51736">
    <property type="entry name" value="RECOMBINASES_3"/>
    <property type="match status" value="1"/>
</dbReference>
<accession>A0AAE3AS98</accession>
<sequence length="647" mass="74453">MNRYGKRCVLYPRVSTEMQVDGYSLEGQKNMLTRFADREEMIVVDTYEDAGKSGKSIEGRPAFQKMLRDIEDGLDIDYILVYKLSRFGRNAADILNSLELVQSYGVNLICIEEGIDSSQTSGKLLISVLSAVAEIERENIIEQTMNGRREKARQGGWNGGFAPYGYTLEDNKLMIEETEAVAIRKIFELYTSSEIGLGGIANQLNLQGIRKIPRQNGTLEDWTGHFIKLILDNPVYCGKIAYGRRTKEKVKGTKNDYQMKRNDDYILTEGQHKGIVSEEVWEKAHAKRLRTGVKQPSKIGRDRVHLLSGLLKCPVCGSPMYTNKHAWTNKDGTYKEIYYYVCSRNRMVRGKHCEYKAMLKKTDIEPMVIEAIREIVRNEEYAQAIKKRIGVQIDTKAVDKELEGYQAKLKEVDLNKTRLEREIDSLPADAKYRERKLHDMTLRLDSLYDVIVELEEKIEDARLRRDAIKQQAITLENIYKIMVNFDCVYNIINDEEKRNVVTALIKEIEIYRNDESEYPLKRIGLNFPVFKDGGEVTELLWDKGNTVETVCLLVLRNPVTHINIDVDVEEMVQDKRGLATYGQIKDYVLEQNGLKVSSLYIAQVKQKHGIIERDNYNKPKSEDVRQPQCPPDKERAITEALKHFGMI</sequence>
<dbReference type="AlphaFoldDB" id="A0AAE3AS98"/>
<comment type="caution">
    <text evidence="4">The sequence shown here is derived from an EMBL/GenBank/DDBJ whole genome shotgun (WGS) entry which is preliminary data.</text>
</comment>
<evidence type="ECO:0000256" key="1">
    <source>
        <dbReference type="SAM" id="Coils"/>
    </source>
</evidence>
<dbReference type="InterPro" id="IPR038109">
    <property type="entry name" value="DNA_bind_recomb_sf"/>
</dbReference>
<dbReference type="Gene3D" id="3.40.50.1390">
    <property type="entry name" value="Resolvase, N-terminal catalytic domain"/>
    <property type="match status" value="1"/>
</dbReference>